<dbReference type="InterPro" id="IPR018204">
    <property type="entry name" value="Trp_synthase_alpha_AS"/>
</dbReference>
<gene>
    <name evidence="9" type="primary">trpA</name>
    <name evidence="11" type="ORF">SAMN05660706_101211</name>
</gene>
<dbReference type="PROSITE" id="PS00167">
    <property type="entry name" value="TRP_SYNTHASE_ALPHA"/>
    <property type="match status" value="1"/>
</dbReference>
<proteinExistence type="inferred from homology"/>
<dbReference type="Gene3D" id="3.20.20.70">
    <property type="entry name" value="Aldolase class I"/>
    <property type="match status" value="1"/>
</dbReference>
<accession>A0A1I6CQW6</accession>
<feature type="active site" description="Proton acceptor" evidence="9">
    <location>
        <position position="60"/>
    </location>
</feature>
<feature type="active site" description="Proton acceptor" evidence="9">
    <location>
        <position position="49"/>
    </location>
</feature>
<dbReference type="PANTHER" id="PTHR43406:SF1">
    <property type="entry name" value="TRYPTOPHAN SYNTHASE ALPHA CHAIN, CHLOROPLASTIC"/>
    <property type="match status" value="1"/>
</dbReference>
<evidence type="ECO:0000256" key="10">
    <source>
        <dbReference type="RuleBase" id="RU003662"/>
    </source>
</evidence>
<keyword evidence="4 9" id="KW-0028">Amino-acid biosynthesis</keyword>
<evidence type="ECO:0000256" key="1">
    <source>
        <dbReference type="ARBA" id="ARBA00003365"/>
    </source>
</evidence>
<dbReference type="HAMAP" id="MF_00131">
    <property type="entry name" value="Trp_synth_alpha"/>
    <property type="match status" value="1"/>
</dbReference>
<reference evidence="12" key="1">
    <citation type="submission" date="2016-10" db="EMBL/GenBank/DDBJ databases">
        <authorList>
            <person name="Varghese N."/>
            <person name="Submissions S."/>
        </authorList>
    </citation>
    <scope>NUCLEOTIDE SEQUENCE [LARGE SCALE GENOMIC DNA]</scope>
    <source>
        <strain evidence="12">DSM 3669</strain>
    </source>
</reference>
<dbReference type="CDD" id="cd04724">
    <property type="entry name" value="Tryptophan_synthase_alpha"/>
    <property type="match status" value="1"/>
</dbReference>
<sequence length="274" mass="28509">MNKIEKRLREVLARGEKGLIAYITAGDPDLATTVELAVAMGEAGADVLELGVPFSDPVADGPAIQAASQRALAGGVTVRGIIRAVEQIRRRSDIPLVLMTYYNPVYQYGPGRFAADAARAGANGLIVPDLPPEESGPLLEAAGDNQIDLIPLVTPNTPARRLPVITGRARGFIYCVSVTGVTGERESIMTDLAAMTDGVRSVTPLPVAVGFGISRPAQAAAVARHCDAVVVGSALVNTVAQKAGTPGLIKAVCEQVRELKEALTAREVQGVAAL</sequence>
<dbReference type="OrthoDB" id="9804578at2"/>
<evidence type="ECO:0000256" key="8">
    <source>
        <dbReference type="ARBA" id="ARBA00049047"/>
    </source>
</evidence>
<keyword evidence="6 9" id="KW-0057">Aromatic amino acid biosynthesis</keyword>
<dbReference type="SUPFAM" id="SSF51366">
    <property type="entry name" value="Ribulose-phoshate binding barrel"/>
    <property type="match status" value="1"/>
</dbReference>
<dbReference type="PANTHER" id="PTHR43406">
    <property type="entry name" value="TRYPTOPHAN SYNTHASE, ALPHA CHAIN"/>
    <property type="match status" value="1"/>
</dbReference>
<dbReference type="EMBL" id="FOYM01000001">
    <property type="protein sequence ID" value="SFQ95548.1"/>
    <property type="molecule type" value="Genomic_DNA"/>
</dbReference>
<comment type="similarity">
    <text evidence="9 10">Belongs to the TrpA family.</text>
</comment>
<dbReference type="InterPro" id="IPR002028">
    <property type="entry name" value="Trp_synthase_suA"/>
</dbReference>
<dbReference type="GO" id="GO:0005829">
    <property type="term" value="C:cytosol"/>
    <property type="evidence" value="ECO:0007669"/>
    <property type="project" value="TreeGrafter"/>
</dbReference>
<organism evidence="11 12">
    <name type="scientific">Desulfoscipio geothermicus DSM 3669</name>
    <dbReference type="NCBI Taxonomy" id="1121426"/>
    <lineage>
        <taxon>Bacteria</taxon>
        <taxon>Bacillati</taxon>
        <taxon>Bacillota</taxon>
        <taxon>Clostridia</taxon>
        <taxon>Eubacteriales</taxon>
        <taxon>Desulfallaceae</taxon>
        <taxon>Desulfoscipio</taxon>
    </lineage>
</organism>
<dbReference type="STRING" id="39060.SAMN05660706_101211"/>
<comment type="subunit">
    <text evidence="3 9">Tetramer of two alpha and two beta chains.</text>
</comment>
<dbReference type="GO" id="GO:0004834">
    <property type="term" value="F:tryptophan synthase activity"/>
    <property type="evidence" value="ECO:0007669"/>
    <property type="project" value="UniProtKB-UniRule"/>
</dbReference>
<keyword evidence="12" id="KW-1185">Reference proteome</keyword>
<dbReference type="FunFam" id="3.20.20.70:FF:000037">
    <property type="entry name" value="Tryptophan synthase alpha chain"/>
    <property type="match status" value="1"/>
</dbReference>
<evidence type="ECO:0000313" key="11">
    <source>
        <dbReference type="EMBL" id="SFQ95548.1"/>
    </source>
</evidence>
<dbReference type="AlphaFoldDB" id="A0A1I6CQW6"/>
<dbReference type="NCBIfam" id="TIGR00262">
    <property type="entry name" value="trpA"/>
    <property type="match status" value="1"/>
</dbReference>
<name>A0A1I6CQW6_9FIRM</name>
<comment type="pathway">
    <text evidence="2 9">Amino-acid biosynthesis; L-tryptophan biosynthesis; L-tryptophan from chorismate: step 5/5.</text>
</comment>
<evidence type="ECO:0000256" key="4">
    <source>
        <dbReference type="ARBA" id="ARBA00022605"/>
    </source>
</evidence>
<dbReference type="Pfam" id="PF00290">
    <property type="entry name" value="Trp_syntA"/>
    <property type="match status" value="1"/>
</dbReference>
<evidence type="ECO:0000256" key="7">
    <source>
        <dbReference type="ARBA" id="ARBA00023239"/>
    </source>
</evidence>
<dbReference type="UniPathway" id="UPA00035">
    <property type="reaction ID" value="UER00044"/>
</dbReference>
<dbReference type="InterPro" id="IPR013785">
    <property type="entry name" value="Aldolase_TIM"/>
</dbReference>
<dbReference type="RefSeq" id="WP_092481605.1">
    <property type="nucleotide sequence ID" value="NZ_FOYM01000001.1"/>
</dbReference>
<evidence type="ECO:0000313" key="12">
    <source>
        <dbReference type="Proteomes" id="UP000199584"/>
    </source>
</evidence>
<evidence type="ECO:0000256" key="3">
    <source>
        <dbReference type="ARBA" id="ARBA00011270"/>
    </source>
</evidence>
<keyword evidence="5 9" id="KW-0822">Tryptophan biosynthesis</keyword>
<evidence type="ECO:0000256" key="2">
    <source>
        <dbReference type="ARBA" id="ARBA00004733"/>
    </source>
</evidence>
<dbReference type="Proteomes" id="UP000199584">
    <property type="component" value="Unassembled WGS sequence"/>
</dbReference>
<comment type="function">
    <text evidence="1 9">The alpha subunit is responsible for the aldol cleavage of indoleglycerol phosphate to indole and glyceraldehyde 3-phosphate.</text>
</comment>
<evidence type="ECO:0000256" key="6">
    <source>
        <dbReference type="ARBA" id="ARBA00023141"/>
    </source>
</evidence>
<keyword evidence="7 9" id="KW-0456">Lyase</keyword>
<evidence type="ECO:0000256" key="9">
    <source>
        <dbReference type="HAMAP-Rule" id="MF_00131"/>
    </source>
</evidence>
<dbReference type="EC" id="4.2.1.20" evidence="9"/>
<comment type="catalytic activity">
    <reaction evidence="8 9">
        <text>(1S,2R)-1-C-(indol-3-yl)glycerol 3-phosphate + L-serine = D-glyceraldehyde 3-phosphate + L-tryptophan + H2O</text>
        <dbReference type="Rhea" id="RHEA:10532"/>
        <dbReference type="ChEBI" id="CHEBI:15377"/>
        <dbReference type="ChEBI" id="CHEBI:33384"/>
        <dbReference type="ChEBI" id="CHEBI:57912"/>
        <dbReference type="ChEBI" id="CHEBI:58866"/>
        <dbReference type="ChEBI" id="CHEBI:59776"/>
        <dbReference type="EC" id="4.2.1.20"/>
    </reaction>
</comment>
<dbReference type="InterPro" id="IPR011060">
    <property type="entry name" value="RibuloseP-bd_barrel"/>
</dbReference>
<evidence type="ECO:0000256" key="5">
    <source>
        <dbReference type="ARBA" id="ARBA00022822"/>
    </source>
</evidence>
<protein>
    <recommendedName>
        <fullName evidence="9">Tryptophan synthase alpha chain</fullName>
        <ecNumber evidence="9">4.2.1.20</ecNumber>
    </recommendedName>
</protein>